<gene>
    <name evidence="7" type="primary">crtN</name>
    <name evidence="7" type="ORF">GCM10011389_35790</name>
</gene>
<evidence type="ECO:0000259" key="6">
    <source>
        <dbReference type="Pfam" id="PF01593"/>
    </source>
</evidence>
<dbReference type="Gene3D" id="3.90.660.20">
    <property type="entry name" value="Protoporphyrinogen oxidase, mitochondrial, domain 2"/>
    <property type="match status" value="1"/>
</dbReference>
<evidence type="ECO:0000256" key="2">
    <source>
        <dbReference type="ARBA" id="ARBA00022746"/>
    </source>
</evidence>
<dbReference type="Proteomes" id="UP000642571">
    <property type="component" value="Unassembled WGS sequence"/>
</dbReference>
<feature type="domain" description="Amine oxidase" evidence="6">
    <location>
        <begin position="13"/>
        <end position="465"/>
    </location>
</feature>
<dbReference type="EMBL" id="BMIN01000020">
    <property type="protein sequence ID" value="GGD24927.1"/>
    <property type="molecule type" value="Genomic_DNA"/>
</dbReference>
<evidence type="ECO:0000313" key="7">
    <source>
        <dbReference type="EMBL" id="GGD24927.1"/>
    </source>
</evidence>
<dbReference type="PANTHER" id="PTHR43734:SF1">
    <property type="entry name" value="PHYTOENE DESATURASE"/>
    <property type="match status" value="1"/>
</dbReference>
<reference evidence="8" key="1">
    <citation type="journal article" date="2019" name="Int. J. Syst. Evol. Microbiol.">
        <title>The Global Catalogue of Microorganisms (GCM) 10K type strain sequencing project: providing services to taxonomists for standard genome sequencing and annotation.</title>
        <authorList>
            <consortium name="The Broad Institute Genomics Platform"/>
            <consortium name="The Broad Institute Genome Sequencing Center for Infectious Disease"/>
            <person name="Wu L."/>
            <person name="Ma J."/>
        </authorList>
    </citation>
    <scope>NUCLEOTIDE SEQUENCE [LARGE SCALE GENOMIC DNA]</scope>
    <source>
        <strain evidence="8">CGMCC 1.15353</strain>
    </source>
</reference>
<dbReference type="InterPro" id="IPR036188">
    <property type="entry name" value="FAD/NAD-bd_sf"/>
</dbReference>
<organism evidence="7 8">
    <name type="scientific">Pontibacillus salipaludis</name>
    <dbReference type="NCBI Taxonomy" id="1697394"/>
    <lineage>
        <taxon>Bacteria</taxon>
        <taxon>Bacillati</taxon>
        <taxon>Bacillota</taxon>
        <taxon>Bacilli</taxon>
        <taxon>Bacillales</taxon>
        <taxon>Bacillaceae</taxon>
        <taxon>Pontibacillus</taxon>
    </lineage>
</organism>
<evidence type="ECO:0000256" key="5">
    <source>
        <dbReference type="RuleBase" id="RU362075"/>
    </source>
</evidence>
<proteinExistence type="inferred from homology"/>
<evidence type="ECO:0000256" key="1">
    <source>
        <dbReference type="ARBA" id="ARBA00004829"/>
    </source>
</evidence>
<name>A0ABQ1QF19_9BACI</name>
<sequence length="495" mass="56373">MKRKIGIVGGGVGGLVTALLLSKDERYDITVYEQKDHFGGRLQFVEHEGYKVDEGPTIVLLPEMLLSILEEGGLTREEIPLVACDPLYSVDYTNGEQMLKFRDIQRQKEEIERLFPGDGEGFERFIQDMKWRFHMGQQHFLEQQFVKKRQFFTPKNIQMLVKLRAYQHVKKMMKTYFKSEQLQNTYALQTLYIGGHPGESPALYSLVSYSEHEHGIWYLKGGYASLVDILLQKLSERGVTLHANSSVEHIGVQNNHCDGIVVNGKWESFDDVVLNGDFPIMDNLLPKEKKLNRTYTPSSGCFLVYMGLDRNYDQPSIHKFIMSDDFDQHMSDVFQHKKLPDDPSIYTFHPSLVDDSLAPEGKGVLYTLVPVPSGEELDWDNNKESFTEKILDLLEARGYEGLRDHIEWIKVKTPQESMREGLFGGGSFGIAPTLFQSGVFRPQLKPYEVDNVYAVGASIHPGGGVPIVMQGAKLLSDYLKDHHMVYYNVSEVVEG</sequence>
<dbReference type="RefSeq" id="WP_188655737.1">
    <property type="nucleotide sequence ID" value="NZ_BMIN01000020.1"/>
</dbReference>
<keyword evidence="3 5" id="KW-0560">Oxidoreductase</keyword>
<dbReference type="Pfam" id="PF01593">
    <property type="entry name" value="Amino_oxidase"/>
    <property type="match status" value="1"/>
</dbReference>
<dbReference type="InterPro" id="IPR002937">
    <property type="entry name" value="Amino_oxidase"/>
</dbReference>
<dbReference type="SUPFAM" id="SSF51905">
    <property type="entry name" value="FAD/NAD(P)-binding domain"/>
    <property type="match status" value="1"/>
</dbReference>
<comment type="caution">
    <text evidence="7">The sequence shown here is derived from an EMBL/GenBank/DDBJ whole genome shotgun (WGS) entry which is preliminary data.</text>
</comment>
<keyword evidence="2 5" id="KW-0125">Carotenoid biosynthesis</keyword>
<comment type="pathway">
    <text evidence="1 5">Carotenoid biosynthesis.</text>
</comment>
<comment type="similarity">
    <text evidence="4">Belongs to the carotenoid/retinoid oxidoreductase family. CrtN subfamily.</text>
</comment>
<evidence type="ECO:0000313" key="8">
    <source>
        <dbReference type="Proteomes" id="UP000642571"/>
    </source>
</evidence>
<dbReference type="Gene3D" id="3.50.50.60">
    <property type="entry name" value="FAD/NAD(P)-binding domain"/>
    <property type="match status" value="2"/>
</dbReference>
<evidence type="ECO:0000256" key="3">
    <source>
        <dbReference type="ARBA" id="ARBA00023002"/>
    </source>
</evidence>
<protein>
    <submittedName>
        <fullName evidence="7">Dehydrosqualene desaturase</fullName>
    </submittedName>
</protein>
<evidence type="ECO:0000256" key="4">
    <source>
        <dbReference type="ARBA" id="ARBA00038322"/>
    </source>
</evidence>
<dbReference type="InterPro" id="IPR014105">
    <property type="entry name" value="Carotenoid/retinoid_OxRdtase"/>
</dbReference>
<dbReference type="NCBIfam" id="TIGR02734">
    <property type="entry name" value="crtI_fam"/>
    <property type="match status" value="1"/>
</dbReference>
<dbReference type="PANTHER" id="PTHR43734">
    <property type="entry name" value="PHYTOENE DESATURASE"/>
    <property type="match status" value="1"/>
</dbReference>
<accession>A0ABQ1QF19</accession>
<keyword evidence="8" id="KW-1185">Reference proteome</keyword>